<evidence type="ECO:0000313" key="3">
    <source>
        <dbReference type="EMBL" id="UJO21649.1"/>
    </source>
</evidence>
<keyword evidence="4" id="KW-1185">Reference proteome</keyword>
<gene>
    <name evidence="3" type="ORF">CLAFUR5_09545</name>
</gene>
<feature type="region of interest" description="Disordered" evidence="1">
    <location>
        <begin position="78"/>
        <end position="97"/>
    </location>
</feature>
<evidence type="ECO:0000256" key="1">
    <source>
        <dbReference type="SAM" id="MobiDB-lite"/>
    </source>
</evidence>
<feature type="compositionally biased region" description="Low complexity" evidence="1">
    <location>
        <begin position="413"/>
        <end position="424"/>
    </location>
</feature>
<feature type="region of interest" description="Disordered" evidence="1">
    <location>
        <begin position="349"/>
        <end position="464"/>
    </location>
</feature>
<proteinExistence type="predicted"/>
<dbReference type="OrthoDB" id="3932126at2759"/>
<name>A0A9Q8PFU3_PASFU</name>
<evidence type="ECO:0000313" key="4">
    <source>
        <dbReference type="Proteomes" id="UP000756132"/>
    </source>
</evidence>
<keyword evidence="2" id="KW-0812">Transmembrane</keyword>
<dbReference type="GeneID" id="71989423"/>
<dbReference type="EMBL" id="CP090171">
    <property type="protein sequence ID" value="UJO21649.1"/>
    <property type="molecule type" value="Genomic_DNA"/>
</dbReference>
<organism evidence="3 4">
    <name type="scientific">Passalora fulva</name>
    <name type="common">Tomato leaf mold</name>
    <name type="synonym">Cladosporium fulvum</name>
    <dbReference type="NCBI Taxonomy" id="5499"/>
    <lineage>
        <taxon>Eukaryota</taxon>
        <taxon>Fungi</taxon>
        <taxon>Dikarya</taxon>
        <taxon>Ascomycota</taxon>
        <taxon>Pezizomycotina</taxon>
        <taxon>Dothideomycetes</taxon>
        <taxon>Dothideomycetidae</taxon>
        <taxon>Mycosphaerellales</taxon>
        <taxon>Mycosphaerellaceae</taxon>
        <taxon>Fulvia</taxon>
    </lineage>
</organism>
<feature type="compositionally biased region" description="Polar residues" evidence="1">
    <location>
        <begin position="78"/>
        <end position="94"/>
    </location>
</feature>
<accession>A0A9Q8PFU3</accession>
<dbReference type="Proteomes" id="UP000756132">
    <property type="component" value="Chromosome 9"/>
</dbReference>
<feature type="compositionally biased region" description="Polar residues" evidence="1">
    <location>
        <begin position="296"/>
        <end position="305"/>
    </location>
</feature>
<reference evidence="3" key="1">
    <citation type="submission" date="2021-12" db="EMBL/GenBank/DDBJ databases">
        <authorList>
            <person name="Zaccaron A."/>
            <person name="Stergiopoulos I."/>
        </authorList>
    </citation>
    <scope>NUCLEOTIDE SEQUENCE</scope>
    <source>
        <strain evidence="3">Race5_Kim</strain>
    </source>
</reference>
<reference evidence="3" key="2">
    <citation type="journal article" date="2022" name="Microb. Genom.">
        <title>A chromosome-scale genome assembly of the tomato pathogen Cladosporium fulvum reveals a compartmentalized genome architecture and the presence of a dispensable chromosome.</title>
        <authorList>
            <person name="Zaccaron A.Z."/>
            <person name="Chen L.H."/>
            <person name="Samaras A."/>
            <person name="Stergiopoulos I."/>
        </authorList>
    </citation>
    <scope>NUCLEOTIDE SEQUENCE</scope>
    <source>
        <strain evidence="3">Race5_Kim</strain>
    </source>
</reference>
<dbReference type="RefSeq" id="XP_047766015.1">
    <property type="nucleotide sequence ID" value="XM_047908693.1"/>
</dbReference>
<dbReference type="KEGG" id="ffu:CLAFUR5_09545"/>
<protein>
    <submittedName>
        <fullName evidence="3">Uncharacterized protein</fullName>
    </submittedName>
</protein>
<evidence type="ECO:0000256" key="2">
    <source>
        <dbReference type="SAM" id="Phobius"/>
    </source>
</evidence>
<keyword evidence="2" id="KW-0472">Membrane</keyword>
<feature type="transmembrane region" description="Helical" evidence="2">
    <location>
        <begin position="129"/>
        <end position="152"/>
    </location>
</feature>
<dbReference type="AlphaFoldDB" id="A0A9Q8PFU3"/>
<keyword evidence="2" id="KW-1133">Transmembrane helix</keyword>
<sequence length="464" mass="49119">MANAAEAPTTTISTTILSTTFITAPVAASTGVPGNELSTSTSALFSSTLETSSLSSHQPPQPWSSTIAASGVTGTSSQALTSSVDTGGSHTDFPSSATTSAAALATEAANSTTESMIGAEAGHSEQKKAIIGGLSASIAGLLLLGIAICLFLRRRRRRTVSKEFGDWSSEKGMRPPALVRKWTGGLVAVVGKGSPKQTPDRPQSMVRVMVDEENRIIRMNTTHWVRPYAPGSGEGYRDSAPSGQLRVVNPDPSRPASPARLWSDSASSFMKKQRSGLSGFVFGTSRPGSGHKQLQHQHPLSSSHLPPTITVVDPALSRECVASYDQTPSFRSYPSVTSVAIVQQYPVDDPILTPPREESEERGAAPPPHSGLKRPSLATLQSAKGSASRTFSHLGNHLLHPFRSKSSTPAVQRNTRFSTSTNSTRHSRRSDPFDLDAPSVTHPSPVPGRYGPSANGNWTLYEGT</sequence>
<feature type="compositionally biased region" description="Polar residues" evidence="1">
    <location>
        <begin position="378"/>
        <end position="393"/>
    </location>
</feature>
<feature type="region of interest" description="Disordered" evidence="1">
    <location>
        <begin position="284"/>
        <end position="306"/>
    </location>
</feature>
<feature type="region of interest" description="Disordered" evidence="1">
    <location>
        <begin position="51"/>
        <end position="70"/>
    </location>
</feature>